<dbReference type="Gene3D" id="2.60.40.420">
    <property type="entry name" value="Cupredoxins - blue copper proteins"/>
    <property type="match status" value="1"/>
</dbReference>
<dbReference type="InterPro" id="IPR008972">
    <property type="entry name" value="Cupredoxin"/>
</dbReference>
<comment type="function">
    <text evidence="1">Lignin degradation and detoxification of lignin-derived products.</text>
</comment>
<evidence type="ECO:0000259" key="2">
    <source>
        <dbReference type="Pfam" id="PF00394"/>
    </source>
</evidence>
<evidence type="ECO:0000313" key="3">
    <source>
        <dbReference type="EMBL" id="KAL1207192.1"/>
    </source>
</evidence>
<evidence type="ECO:0000313" key="4">
    <source>
        <dbReference type="Proteomes" id="UP001558713"/>
    </source>
</evidence>
<accession>A0ABD1AKB0</accession>
<dbReference type="PANTHER" id="PTHR11709">
    <property type="entry name" value="MULTI-COPPER OXIDASE"/>
    <property type="match status" value="1"/>
</dbReference>
<dbReference type="InterPro" id="IPR001117">
    <property type="entry name" value="Cu-oxidase_2nd"/>
</dbReference>
<gene>
    <name evidence="3" type="ORF">V5N11_036357</name>
</gene>
<comment type="caution">
    <text evidence="3">The sequence shown here is derived from an EMBL/GenBank/DDBJ whole genome shotgun (WGS) entry which is preliminary data.</text>
</comment>
<evidence type="ECO:0000256" key="1">
    <source>
        <dbReference type="ARBA" id="ARBA00002075"/>
    </source>
</evidence>
<dbReference type="EMBL" id="JBANAX010000484">
    <property type="protein sequence ID" value="KAL1207192.1"/>
    <property type="molecule type" value="Genomic_DNA"/>
</dbReference>
<name>A0ABD1AKB0_CARAN</name>
<sequence>MTVVHGCQYLLRIINTVMNEELFFAIANHTLTVVAKDGLYLKHFESDYLMITPGQSMDVLLHANQLSGR</sequence>
<dbReference type="Proteomes" id="UP001558713">
    <property type="component" value="Unassembled WGS sequence"/>
</dbReference>
<proteinExistence type="predicted"/>
<organism evidence="3 4">
    <name type="scientific">Cardamine amara subsp. amara</name>
    <dbReference type="NCBI Taxonomy" id="228776"/>
    <lineage>
        <taxon>Eukaryota</taxon>
        <taxon>Viridiplantae</taxon>
        <taxon>Streptophyta</taxon>
        <taxon>Embryophyta</taxon>
        <taxon>Tracheophyta</taxon>
        <taxon>Spermatophyta</taxon>
        <taxon>Magnoliopsida</taxon>
        <taxon>eudicotyledons</taxon>
        <taxon>Gunneridae</taxon>
        <taxon>Pentapetalae</taxon>
        <taxon>rosids</taxon>
        <taxon>malvids</taxon>
        <taxon>Brassicales</taxon>
        <taxon>Brassicaceae</taxon>
        <taxon>Cardamineae</taxon>
        <taxon>Cardamine</taxon>
    </lineage>
</organism>
<keyword evidence="4" id="KW-1185">Reference proteome</keyword>
<dbReference type="PANTHER" id="PTHR11709:SF262">
    <property type="entry name" value="LACCASE-14"/>
    <property type="match status" value="1"/>
</dbReference>
<protein>
    <submittedName>
        <fullName evidence="3">Laccase-14</fullName>
    </submittedName>
</protein>
<dbReference type="SUPFAM" id="SSF49503">
    <property type="entry name" value="Cupredoxins"/>
    <property type="match status" value="1"/>
</dbReference>
<reference evidence="3 4" key="1">
    <citation type="submission" date="2024-04" db="EMBL/GenBank/DDBJ databases">
        <title>Genome assembly C_amara_ONT_v2.</title>
        <authorList>
            <person name="Yant L."/>
            <person name="Moore C."/>
            <person name="Slenker M."/>
        </authorList>
    </citation>
    <scope>NUCLEOTIDE SEQUENCE [LARGE SCALE GENOMIC DNA]</scope>
    <source>
        <tissue evidence="3">Leaf</tissue>
    </source>
</reference>
<dbReference type="Pfam" id="PF00394">
    <property type="entry name" value="Cu-oxidase"/>
    <property type="match status" value="1"/>
</dbReference>
<dbReference type="AlphaFoldDB" id="A0ABD1AKB0"/>
<dbReference type="InterPro" id="IPR045087">
    <property type="entry name" value="Cu-oxidase_fam"/>
</dbReference>
<feature type="domain" description="Plastocyanin-like" evidence="2">
    <location>
        <begin position="2"/>
        <end position="65"/>
    </location>
</feature>